<gene>
    <name evidence="2" type="ORF">IFM12276_36750</name>
</gene>
<name>A0ABM8D003_9NOCA</name>
<dbReference type="EMBL" id="AP026978">
    <property type="protein sequence ID" value="BDU00647.1"/>
    <property type="molecule type" value="Genomic_DNA"/>
</dbReference>
<keyword evidence="3" id="KW-1185">Reference proteome</keyword>
<evidence type="ECO:0000313" key="2">
    <source>
        <dbReference type="EMBL" id="BDU00647.1"/>
    </source>
</evidence>
<accession>A0ABM8D003</accession>
<evidence type="ECO:0000256" key="1">
    <source>
        <dbReference type="SAM" id="MobiDB-lite"/>
    </source>
</evidence>
<evidence type="ECO:0000313" key="3">
    <source>
        <dbReference type="Proteomes" id="UP001317870"/>
    </source>
</evidence>
<protein>
    <submittedName>
        <fullName evidence="2">Uncharacterized protein</fullName>
    </submittedName>
</protein>
<feature type="region of interest" description="Disordered" evidence="1">
    <location>
        <begin position="94"/>
        <end position="123"/>
    </location>
</feature>
<organism evidence="2 3">
    <name type="scientific">Nocardia sputorum</name>
    <dbReference type="NCBI Taxonomy" id="2984338"/>
    <lineage>
        <taxon>Bacteria</taxon>
        <taxon>Bacillati</taxon>
        <taxon>Actinomycetota</taxon>
        <taxon>Actinomycetes</taxon>
        <taxon>Mycobacteriales</taxon>
        <taxon>Nocardiaceae</taxon>
        <taxon>Nocardia</taxon>
    </lineage>
</organism>
<dbReference type="Proteomes" id="UP001317870">
    <property type="component" value="Chromosome"/>
</dbReference>
<reference evidence="2 3" key="1">
    <citation type="submission" date="2022-11" db="EMBL/GenBank/DDBJ databases">
        <title>Genome Sequencing of Nocardia sp. ON39_IFM12276 and assembly.</title>
        <authorList>
            <person name="Shimojima M."/>
            <person name="Toyokawa M."/>
            <person name="Uesaka K."/>
        </authorList>
    </citation>
    <scope>NUCLEOTIDE SEQUENCE [LARGE SCALE GENOMIC DNA]</scope>
    <source>
        <strain evidence="2 3">IFM 12276</strain>
    </source>
</reference>
<proteinExistence type="predicted"/>
<sequence length="123" mass="12903">MFRCNSSVVARGLADSARADAAAGACGLARADANFAAAARDNVARARDIAEAANAYELWRAEWTGCPAPLFLHGMLQRAAHAARSVARTGERPAIRLTGSDLGKPAGGRGDRAPTTVRRRICN</sequence>